<reference evidence="1 2" key="1">
    <citation type="submission" date="2018-11" db="EMBL/GenBank/DDBJ databases">
        <title>Parancylomarina longa gen. nov., sp. nov., isolated from sediments of southern Okinawa.</title>
        <authorList>
            <person name="Fu T."/>
        </authorList>
    </citation>
    <scope>NUCLEOTIDE SEQUENCE [LARGE SCALE GENOMIC DNA]</scope>
    <source>
        <strain evidence="1 2">T3-2 S1-C</strain>
    </source>
</reference>
<evidence type="ECO:0000313" key="1">
    <source>
        <dbReference type="EMBL" id="RUT78289.1"/>
    </source>
</evidence>
<evidence type="ECO:0000313" key="2">
    <source>
        <dbReference type="Proteomes" id="UP000282985"/>
    </source>
</evidence>
<comment type="caution">
    <text evidence="1">The sequence shown here is derived from an EMBL/GenBank/DDBJ whole genome shotgun (WGS) entry which is preliminary data.</text>
</comment>
<dbReference type="Pfam" id="PF05258">
    <property type="entry name" value="DciA"/>
    <property type="match status" value="1"/>
</dbReference>
<dbReference type="AlphaFoldDB" id="A0A434AVA1"/>
<gene>
    <name evidence="1" type="ORF">DLK05_09485</name>
</gene>
<proteinExistence type="predicted"/>
<accession>A0A434AVA1</accession>
<dbReference type="OrthoDB" id="9796545at2"/>
<keyword evidence="2" id="KW-1185">Reference proteome</keyword>
<organism evidence="1 2">
    <name type="scientific">Ancylomarina longa</name>
    <dbReference type="NCBI Taxonomy" id="2487017"/>
    <lineage>
        <taxon>Bacteria</taxon>
        <taxon>Pseudomonadati</taxon>
        <taxon>Bacteroidota</taxon>
        <taxon>Bacteroidia</taxon>
        <taxon>Marinilabiliales</taxon>
        <taxon>Marinifilaceae</taxon>
        <taxon>Ancylomarina</taxon>
    </lineage>
</organism>
<dbReference type="InterPro" id="IPR007922">
    <property type="entry name" value="DciA-like"/>
</dbReference>
<dbReference type="EMBL" id="RJJX01000010">
    <property type="protein sequence ID" value="RUT78289.1"/>
    <property type="molecule type" value="Genomic_DNA"/>
</dbReference>
<protein>
    <submittedName>
        <fullName evidence="1">DUF721 domain-containing protein</fullName>
    </submittedName>
</protein>
<sequence length="96" mass="11269">MRRSNTQKIDELILQVLKESKLDGKLKEYELIKSWEKVIGKNVANATTDIYIRNRKLFVKIRSSIIRNELLIIREGLIKALNREVKAHVIDDIVLR</sequence>
<dbReference type="PANTHER" id="PTHR36456">
    <property type="entry name" value="UPF0232 PROTEIN SCO3875"/>
    <property type="match status" value="1"/>
</dbReference>
<dbReference type="PANTHER" id="PTHR36456:SF1">
    <property type="entry name" value="UPF0232 PROTEIN SCO3875"/>
    <property type="match status" value="1"/>
</dbReference>
<name>A0A434AVA1_9BACT</name>
<dbReference type="RefSeq" id="WP_127343733.1">
    <property type="nucleotide sequence ID" value="NZ_RJJX01000010.1"/>
</dbReference>
<dbReference type="Proteomes" id="UP000282985">
    <property type="component" value="Unassembled WGS sequence"/>
</dbReference>